<feature type="transmembrane region" description="Helical" evidence="1">
    <location>
        <begin position="247"/>
        <end position="266"/>
    </location>
</feature>
<protein>
    <recommendedName>
        <fullName evidence="4">Shikimate kinase</fullName>
    </recommendedName>
</protein>
<keyword evidence="3" id="KW-1185">Reference proteome</keyword>
<feature type="transmembrane region" description="Helical" evidence="1">
    <location>
        <begin position="183"/>
        <end position="203"/>
    </location>
</feature>
<evidence type="ECO:0000313" key="3">
    <source>
        <dbReference type="Proteomes" id="UP000000466"/>
    </source>
</evidence>
<dbReference type="Proteomes" id="UP000000466">
    <property type="component" value="Chromosome"/>
</dbReference>
<dbReference type="RefSeq" id="WP_015046041.1">
    <property type="nucleotide sequence ID" value="NC_018868.3"/>
</dbReference>
<feature type="transmembrane region" description="Helical" evidence="1">
    <location>
        <begin position="12"/>
        <end position="34"/>
    </location>
</feature>
<name>K4KIS0_SIMAS</name>
<dbReference type="EMBL" id="CP003746">
    <property type="protein sequence ID" value="AFU97868.1"/>
    <property type="molecule type" value="Genomic_DNA"/>
</dbReference>
<dbReference type="KEGG" id="saga:M5M_03285"/>
<feature type="transmembrane region" description="Helical" evidence="1">
    <location>
        <begin position="93"/>
        <end position="113"/>
    </location>
</feature>
<sequence length="282" mass="32043">MTAISQHNSLPYLAYQAFKYVIYSLLVVNLFLFLQENYAAAAHTFANGIPPGQIIEAYSDSIDTASWVLLLLLFELETYVISDKYLTRRLTIGLFAVRSLAYLFILYSLYGYFSRYLSVLSVEPFTGDACALVGSDFTRIITLNEYVPITLEDCAALQGPDLVKLTGTQIIGTIDEYQVINNLALVDVINASTWVLIVAILEVDVFVQSRHTIDHPFIRISNSIKLVLYSTLLACAIYWWIDGDFLDFWDAFLWLIAFVFIEMNIFEWQKEIAQNKKEVSAA</sequence>
<proteinExistence type="predicted"/>
<accession>K4KIS0</accession>
<keyword evidence="1" id="KW-0472">Membrane</keyword>
<dbReference type="eggNOG" id="ENOG502ZBJG">
    <property type="taxonomic scope" value="Bacteria"/>
</dbReference>
<keyword evidence="1" id="KW-1133">Transmembrane helix</keyword>
<evidence type="ECO:0000256" key="1">
    <source>
        <dbReference type="SAM" id="Phobius"/>
    </source>
</evidence>
<organism evidence="2 3">
    <name type="scientific">Simiduia agarivorans (strain DSM 21679 / JCM 13881 / BCRC 17597 / SA1)</name>
    <dbReference type="NCBI Taxonomy" id="1117647"/>
    <lineage>
        <taxon>Bacteria</taxon>
        <taxon>Pseudomonadati</taxon>
        <taxon>Pseudomonadota</taxon>
        <taxon>Gammaproteobacteria</taxon>
        <taxon>Cellvibrionales</taxon>
        <taxon>Cellvibrionaceae</taxon>
        <taxon>Simiduia</taxon>
    </lineage>
</organism>
<reference evidence="2 3" key="1">
    <citation type="journal article" date="2013" name="Genome Announc.">
        <title>Complete genome sequence of Simiduia agarivorans SA1(T), a marine bacterium able to degrade a variety of polysaccharides.</title>
        <authorList>
            <person name="Lin S.Y."/>
            <person name="Shieh W.Y."/>
            <person name="Chen J.S."/>
            <person name="Tang S.L."/>
        </authorList>
    </citation>
    <scope>NUCLEOTIDE SEQUENCE [LARGE SCALE GENOMIC DNA]</scope>
    <source>
        <strain evidence="3">DSM 21679 / JCM 13881 / BCRC 17597 / SA1</strain>
    </source>
</reference>
<gene>
    <name evidence="2" type="ordered locus">M5M_03285</name>
</gene>
<dbReference type="HOGENOM" id="CLU_986589_0_0_6"/>
<feature type="transmembrane region" description="Helical" evidence="1">
    <location>
        <begin position="224"/>
        <end position="241"/>
    </location>
</feature>
<dbReference type="STRING" id="1117647.M5M_03285"/>
<evidence type="ECO:0008006" key="4">
    <source>
        <dbReference type="Google" id="ProtNLM"/>
    </source>
</evidence>
<evidence type="ECO:0000313" key="2">
    <source>
        <dbReference type="EMBL" id="AFU97868.1"/>
    </source>
</evidence>
<dbReference type="OrthoDB" id="6022998at2"/>
<dbReference type="AlphaFoldDB" id="K4KIS0"/>
<keyword evidence="1" id="KW-0812">Transmembrane</keyword>